<dbReference type="Pfam" id="PF00808">
    <property type="entry name" value="CBFD_NFYB_HMF"/>
    <property type="match status" value="1"/>
</dbReference>
<dbReference type="EMBL" id="DF142857">
    <property type="protein sequence ID" value="GAA47862.1"/>
    <property type="molecule type" value="Genomic_DNA"/>
</dbReference>
<evidence type="ECO:0000256" key="2">
    <source>
        <dbReference type="ARBA" id="ARBA00009245"/>
    </source>
</evidence>
<proteinExistence type="inferred from homology"/>
<dbReference type="InterPro" id="IPR003958">
    <property type="entry name" value="CBFA_NFYB_domain"/>
</dbReference>
<feature type="domain" description="Transcription factor CBF/NF-Y/archaeal histone" evidence="8">
    <location>
        <begin position="185"/>
        <end position="246"/>
    </location>
</feature>
<dbReference type="PANTHER" id="PTHR46138">
    <property type="entry name" value="PROTEIN DR1"/>
    <property type="match status" value="1"/>
</dbReference>
<comment type="similarity">
    <text evidence="2">Belongs to the NC2 beta/DR1 family.</text>
</comment>
<comment type="subcellular location">
    <subcellularLocation>
        <location evidence="1">Nucleus</location>
    </subcellularLocation>
</comment>
<name>G7Y4H6_CLOSI</name>
<keyword evidence="10" id="KW-1185">Reference proteome</keyword>
<evidence type="ECO:0000256" key="4">
    <source>
        <dbReference type="ARBA" id="ARBA00023242"/>
    </source>
</evidence>
<evidence type="ECO:0000256" key="6">
    <source>
        <dbReference type="ARBA" id="ARBA00032651"/>
    </source>
</evidence>
<evidence type="ECO:0000313" key="9">
    <source>
        <dbReference type="EMBL" id="GAA47862.1"/>
    </source>
</evidence>
<evidence type="ECO:0000256" key="3">
    <source>
        <dbReference type="ARBA" id="ARBA00018742"/>
    </source>
</evidence>
<dbReference type="GO" id="GO:0046982">
    <property type="term" value="F:protein heterodimerization activity"/>
    <property type="evidence" value="ECO:0007669"/>
    <property type="project" value="InterPro"/>
</dbReference>
<evidence type="ECO:0000259" key="8">
    <source>
        <dbReference type="Pfam" id="PF00808"/>
    </source>
</evidence>
<accession>G7Y4H6</accession>
<dbReference type="GO" id="GO:0016251">
    <property type="term" value="F:RNA polymerase II general transcription initiation factor activity"/>
    <property type="evidence" value="ECO:0007669"/>
    <property type="project" value="TreeGrafter"/>
</dbReference>
<feature type="compositionally biased region" description="Basic and acidic residues" evidence="7">
    <location>
        <begin position="50"/>
        <end position="62"/>
    </location>
</feature>
<evidence type="ECO:0000256" key="5">
    <source>
        <dbReference type="ARBA" id="ARBA00030451"/>
    </source>
</evidence>
<sequence>MHELQAATIEIFNPDMRNCEPPKKSPHKPDSGEQTPCKRTAAIESTKAGKRQESARSRTEKKLPKRVRRPLSENLDPVHQSVNPTDGPKRDNYLACIDTLSDEFSARISKVLQSRKTCSTVNLDRRLAESSFTEARVYQAPIYSTLVFPISDFKYSAYQSHWSSNAYLMSLFEDEFQCKEEDEVSIPRASLNKFIKDVVPDARLTTETRELLLNCCHAFIHKLATQANIACASAKKKTISPEHIFQGLDAMNLSAYKERVVVASEEAKEELKGRRMLSASYRFKHQDSEELERLAREQQEIFEQARADFVGEQLDRGDLLLASELAAADAAALQGPVVGSSADNPTKGMDTNCLAYSSLHPAGDAQPIPKLTGSEQAPGYVIIIDGTTSVFNTDVSLPNFEWSFRYCIEWRQS</sequence>
<reference key="2">
    <citation type="submission" date="2011-10" db="EMBL/GenBank/DDBJ databases">
        <title>The genome and transcriptome sequence of Clonorchis sinensis provide insights into the carcinogenic liver fluke.</title>
        <authorList>
            <person name="Wang X."/>
            <person name="Huang Y."/>
            <person name="Chen W."/>
            <person name="Liu H."/>
            <person name="Guo L."/>
            <person name="Chen Y."/>
            <person name="Luo F."/>
            <person name="Zhou W."/>
            <person name="Sun J."/>
            <person name="Mao Q."/>
            <person name="Liang P."/>
            <person name="Zhou C."/>
            <person name="Tian Y."/>
            <person name="Men J."/>
            <person name="Lv X."/>
            <person name="Huang L."/>
            <person name="Zhou J."/>
            <person name="Hu Y."/>
            <person name="Li R."/>
            <person name="Zhang F."/>
            <person name="Lei H."/>
            <person name="Li X."/>
            <person name="Hu X."/>
            <person name="Liang C."/>
            <person name="Xu J."/>
            <person name="Wu Z."/>
            <person name="Yu X."/>
        </authorList>
    </citation>
    <scope>NUCLEOTIDE SEQUENCE</scope>
    <source>
        <strain>Henan</strain>
    </source>
</reference>
<dbReference type="InterPro" id="IPR042225">
    <property type="entry name" value="Ncb2"/>
</dbReference>
<dbReference type="PANTHER" id="PTHR46138:SF1">
    <property type="entry name" value="PROTEIN DR1"/>
    <property type="match status" value="1"/>
</dbReference>
<keyword evidence="4" id="KW-0539">Nucleus</keyword>
<gene>
    <name evidence="9" type="ORF">CLF_100894</name>
</gene>
<dbReference type="AlphaFoldDB" id="G7Y4H6"/>
<feature type="region of interest" description="Disordered" evidence="7">
    <location>
        <begin position="1"/>
        <end position="87"/>
    </location>
</feature>
<dbReference type="SUPFAM" id="SSF47113">
    <property type="entry name" value="Histone-fold"/>
    <property type="match status" value="1"/>
</dbReference>
<dbReference type="Proteomes" id="UP000008909">
    <property type="component" value="Unassembled WGS sequence"/>
</dbReference>
<evidence type="ECO:0000256" key="1">
    <source>
        <dbReference type="ARBA" id="ARBA00004123"/>
    </source>
</evidence>
<dbReference type="GO" id="GO:0017025">
    <property type="term" value="F:TBP-class protein binding"/>
    <property type="evidence" value="ECO:0007669"/>
    <property type="project" value="TreeGrafter"/>
</dbReference>
<protein>
    <recommendedName>
        <fullName evidence="3">Protein Dr1</fullName>
    </recommendedName>
    <alternativeName>
        <fullName evidence="6">Down-regulator of transcription 1</fullName>
    </alternativeName>
    <alternativeName>
        <fullName evidence="5">Negative cofactor 2-beta</fullName>
    </alternativeName>
</protein>
<dbReference type="InterPro" id="IPR009072">
    <property type="entry name" value="Histone-fold"/>
</dbReference>
<organism evidence="9 10">
    <name type="scientific">Clonorchis sinensis</name>
    <name type="common">Chinese liver fluke</name>
    <dbReference type="NCBI Taxonomy" id="79923"/>
    <lineage>
        <taxon>Eukaryota</taxon>
        <taxon>Metazoa</taxon>
        <taxon>Spiralia</taxon>
        <taxon>Lophotrochozoa</taxon>
        <taxon>Platyhelminthes</taxon>
        <taxon>Trematoda</taxon>
        <taxon>Digenea</taxon>
        <taxon>Opisthorchiida</taxon>
        <taxon>Opisthorchiata</taxon>
        <taxon>Opisthorchiidae</taxon>
        <taxon>Clonorchis</taxon>
    </lineage>
</organism>
<dbReference type="GO" id="GO:0051123">
    <property type="term" value="P:RNA polymerase II preinitiation complex assembly"/>
    <property type="evidence" value="ECO:0007669"/>
    <property type="project" value="TreeGrafter"/>
</dbReference>
<dbReference type="GO" id="GO:0017054">
    <property type="term" value="C:negative cofactor 2 complex"/>
    <property type="evidence" value="ECO:0007669"/>
    <property type="project" value="InterPro"/>
</dbReference>
<feature type="non-terminal residue" evidence="9">
    <location>
        <position position="413"/>
    </location>
</feature>
<evidence type="ECO:0000256" key="7">
    <source>
        <dbReference type="SAM" id="MobiDB-lite"/>
    </source>
</evidence>
<dbReference type="GO" id="GO:0000122">
    <property type="term" value="P:negative regulation of transcription by RNA polymerase II"/>
    <property type="evidence" value="ECO:0007669"/>
    <property type="project" value="InterPro"/>
</dbReference>
<feature type="compositionally biased region" description="Basic and acidic residues" evidence="7">
    <location>
        <begin position="17"/>
        <end position="31"/>
    </location>
</feature>
<dbReference type="CDD" id="cd22905">
    <property type="entry name" value="HFD_Dr1"/>
    <property type="match status" value="1"/>
</dbReference>
<dbReference type="Gene3D" id="1.10.20.10">
    <property type="entry name" value="Histone, subunit A"/>
    <property type="match status" value="1"/>
</dbReference>
<evidence type="ECO:0000313" key="10">
    <source>
        <dbReference type="Proteomes" id="UP000008909"/>
    </source>
</evidence>
<reference evidence="9" key="1">
    <citation type="journal article" date="2011" name="Genome Biol.">
        <title>The draft genome of the carcinogenic human liver fluke Clonorchis sinensis.</title>
        <authorList>
            <person name="Wang X."/>
            <person name="Chen W."/>
            <person name="Huang Y."/>
            <person name="Sun J."/>
            <person name="Men J."/>
            <person name="Liu H."/>
            <person name="Luo F."/>
            <person name="Guo L."/>
            <person name="Lv X."/>
            <person name="Deng C."/>
            <person name="Zhou C."/>
            <person name="Fan Y."/>
            <person name="Li X."/>
            <person name="Huang L."/>
            <person name="Hu Y."/>
            <person name="Liang C."/>
            <person name="Hu X."/>
            <person name="Xu J."/>
            <person name="Yu X."/>
        </authorList>
    </citation>
    <scope>NUCLEOTIDE SEQUENCE [LARGE SCALE GENOMIC DNA]</scope>
    <source>
        <strain evidence="9">Henan</strain>
    </source>
</reference>